<dbReference type="InterPro" id="IPR001867">
    <property type="entry name" value="OmpR/PhoB-type_DNA-bd"/>
</dbReference>
<dbReference type="GO" id="GO:0006355">
    <property type="term" value="P:regulation of DNA-templated transcription"/>
    <property type="evidence" value="ECO:0007669"/>
    <property type="project" value="InterPro"/>
</dbReference>
<dbReference type="GO" id="GO:0000160">
    <property type="term" value="P:phosphorelay signal transduction system"/>
    <property type="evidence" value="ECO:0007669"/>
    <property type="project" value="InterPro"/>
</dbReference>
<keyword evidence="5" id="KW-1185">Reference proteome</keyword>
<dbReference type="InterPro" id="IPR016032">
    <property type="entry name" value="Sig_transdc_resp-reg_C-effctor"/>
</dbReference>
<evidence type="ECO:0000259" key="3">
    <source>
        <dbReference type="PROSITE" id="PS51755"/>
    </source>
</evidence>
<name>A0A2D0N8T8_FLAN2</name>
<feature type="domain" description="OmpR/PhoB-type" evidence="3">
    <location>
        <begin position="174"/>
        <end position="278"/>
    </location>
</feature>
<protein>
    <submittedName>
        <fullName evidence="4">Transcriptional regulator</fullName>
    </submittedName>
</protein>
<gene>
    <name evidence="4" type="ORF">CRP01_19790</name>
</gene>
<evidence type="ECO:0000256" key="1">
    <source>
        <dbReference type="ARBA" id="ARBA00023125"/>
    </source>
</evidence>
<sequence>MTSVTKSPVTAPTEADVEHEINLALREIADQLLQINQDFTTLIPPIRREGENVYLINMAIPVNYFNLRSVVDDVLKKHRIRPDYRISLLNCETNEVSLGFLARATDIDKEVPCQSREQQNDCYNLRLALIDSNEPIAGDPPAQPMKRLQWLFLGLAISFPVLWMFWKRETPVDQPANTDDGWLGMTAQTRFHPANQTLQVGEDTLDLTFREAKLLQFFYDHQNQVLERERILESVWEDEGVIVGRSLDVFVSRLRKKLKADEAVQITNVHGVGYKLLLG</sequence>
<keyword evidence="1 2" id="KW-0238">DNA-binding</keyword>
<proteinExistence type="predicted"/>
<evidence type="ECO:0000313" key="4">
    <source>
        <dbReference type="EMBL" id="PHN04897.1"/>
    </source>
</evidence>
<dbReference type="Gene3D" id="1.10.10.10">
    <property type="entry name" value="Winged helix-like DNA-binding domain superfamily/Winged helix DNA-binding domain"/>
    <property type="match status" value="1"/>
</dbReference>
<dbReference type="AlphaFoldDB" id="A0A2D0N8T8"/>
<dbReference type="SUPFAM" id="SSF46894">
    <property type="entry name" value="C-terminal effector domain of the bipartite response regulators"/>
    <property type="match status" value="1"/>
</dbReference>
<organism evidence="4 5">
    <name type="scientific">Flavilitoribacter nigricans (strain ATCC 23147 / DSM 23189 / NBRC 102662 / NCIMB 1420 / SS-2)</name>
    <name type="common">Lewinella nigricans</name>
    <dbReference type="NCBI Taxonomy" id="1122177"/>
    <lineage>
        <taxon>Bacteria</taxon>
        <taxon>Pseudomonadati</taxon>
        <taxon>Bacteroidota</taxon>
        <taxon>Saprospiria</taxon>
        <taxon>Saprospirales</taxon>
        <taxon>Lewinellaceae</taxon>
        <taxon>Flavilitoribacter</taxon>
    </lineage>
</organism>
<dbReference type="SMART" id="SM00862">
    <property type="entry name" value="Trans_reg_C"/>
    <property type="match status" value="1"/>
</dbReference>
<evidence type="ECO:0000256" key="2">
    <source>
        <dbReference type="PROSITE-ProRule" id="PRU01091"/>
    </source>
</evidence>
<feature type="DNA-binding region" description="OmpR/PhoB-type" evidence="2">
    <location>
        <begin position="174"/>
        <end position="278"/>
    </location>
</feature>
<dbReference type="InterPro" id="IPR036388">
    <property type="entry name" value="WH-like_DNA-bd_sf"/>
</dbReference>
<dbReference type="Pfam" id="PF00486">
    <property type="entry name" value="Trans_reg_C"/>
    <property type="match status" value="1"/>
</dbReference>
<reference evidence="4 5" key="1">
    <citation type="submission" date="2017-10" db="EMBL/GenBank/DDBJ databases">
        <title>The draft genome sequence of Lewinella nigricans NBRC 102662.</title>
        <authorList>
            <person name="Wang K."/>
        </authorList>
    </citation>
    <scope>NUCLEOTIDE SEQUENCE [LARGE SCALE GENOMIC DNA]</scope>
    <source>
        <strain evidence="4 5">NBRC 102662</strain>
    </source>
</reference>
<comment type="caution">
    <text evidence="4">The sequence shown here is derived from an EMBL/GenBank/DDBJ whole genome shotgun (WGS) entry which is preliminary data.</text>
</comment>
<dbReference type="GO" id="GO:0003677">
    <property type="term" value="F:DNA binding"/>
    <property type="evidence" value="ECO:0007669"/>
    <property type="project" value="UniProtKB-UniRule"/>
</dbReference>
<accession>A0A2D0N8T8</accession>
<dbReference type="Proteomes" id="UP000223913">
    <property type="component" value="Unassembled WGS sequence"/>
</dbReference>
<dbReference type="PROSITE" id="PS51755">
    <property type="entry name" value="OMPR_PHOB"/>
    <property type="match status" value="1"/>
</dbReference>
<evidence type="ECO:0000313" key="5">
    <source>
        <dbReference type="Proteomes" id="UP000223913"/>
    </source>
</evidence>
<dbReference type="OrthoDB" id="7556122at2"/>
<dbReference type="CDD" id="cd00383">
    <property type="entry name" value="trans_reg_C"/>
    <property type="match status" value="1"/>
</dbReference>
<dbReference type="EMBL" id="PDUD01000024">
    <property type="protein sequence ID" value="PHN04897.1"/>
    <property type="molecule type" value="Genomic_DNA"/>
</dbReference>